<dbReference type="Proteomes" id="UP000223839">
    <property type="component" value="Unassembled WGS sequence"/>
</dbReference>
<dbReference type="EMBL" id="NUYG01000094">
    <property type="protein sequence ID" value="PFM84282.1"/>
    <property type="molecule type" value="Genomic_DNA"/>
</dbReference>
<sequence length="131" mass="14708">MKKVLVSILSLFLCFTVFGASSAAAAESTHFKNTRGVDPGDSYTWKQKIYLKSNGDVEIVAVQYSDDTTDVNVEYTLINVESKNEESDAIDGTYKGKSKILKFKNVKKGTYKLKITNHSDEVVYGNFYAYY</sequence>
<feature type="chain" id="PRO_5044279607" evidence="1">
    <location>
        <begin position="26"/>
        <end position="131"/>
    </location>
</feature>
<dbReference type="RefSeq" id="WP_097911876.1">
    <property type="nucleotide sequence ID" value="NZ_NTQD01000019.1"/>
</dbReference>
<feature type="signal peptide" evidence="1">
    <location>
        <begin position="1"/>
        <end position="25"/>
    </location>
</feature>
<proteinExistence type="predicted"/>
<protein>
    <submittedName>
        <fullName evidence="2">Uncharacterized protein</fullName>
    </submittedName>
</protein>
<comment type="caution">
    <text evidence="2">The sequence shown here is derived from an EMBL/GenBank/DDBJ whole genome shotgun (WGS) entry which is preliminary data.</text>
</comment>
<organism evidence="2 3">
    <name type="scientific">Bacillus thuringiensis</name>
    <dbReference type="NCBI Taxonomy" id="1428"/>
    <lineage>
        <taxon>Bacteria</taxon>
        <taxon>Bacillati</taxon>
        <taxon>Bacillota</taxon>
        <taxon>Bacilli</taxon>
        <taxon>Bacillales</taxon>
        <taxon>Bacillaceae</taxon>
        <taxon>Bacillus</taxon>
        <taxon>Bacillus cereus group</taxon>
    </lineage>
</organism>
<gene>
    <name evidence="2" type="ORF">COJ61_30305</name>
</gene>
<evidence type="ECO:0000313" key="2">
    <source>
        <dbReference type="EMBL" id="PFM84282.1"/>
    </source>
</evidence>
<keyword evidence="1" id="KW-0732">Signal</keyword>
<name>A0AB36TLI9_BACTU</name>
<evidence type="ECO:0000256" key="1">
    <source>
        <dbReference type="SAM" id="SignalP"/>
    </source>
</evidence>
<dbReference type="AlphaFoldDB" id="A0AB36TLI9"/>
<evidence type="ECO:0000313" key="3">
    <source>
        <dbReference type="Proteomes" id="UP000223839"/>
    </source>
</evidence>
<accession>A0AB36TLI9</accession>
<reference evidence="2 3" key="1">
    <citation type="submission" date="2017-09" db="EMBL/GenBank/DDBJ databases">
        <title>Large-scale bioinformatics analysis of Bacillus genomes uncovers conserved roles of natural products in bacterial physiology.</title>
        <authorList>
            <consortium name="Agbiome Team Llc"/>
            <person name="Bleich R.M."/>
            <person name="Grubbs K.J."/>
            <person name="Santa Maria K.C."/>
            <person name="Allen S.E."/>
            <person name="Farag S."/>
            <person name="Shank E.A."/>
            <person name="Bowers A."/>
        </authorList>
    </citation>
    <scope>NUCLEOTIDE SEQUENCE [LARGE SCALE GENOMIC DNA]</scope>
    <source>
        <strain evidence="2 3">AFS077661</strain>
    </source>
</reference>